<feature type="domain" description="Carboxylesterase type B" evidence="5">
    <location>
        <begin position="95"/>
        <end position="231"/>
    </location>
</feature>
<dbReference type="GO" id="GO:0052689">
    <property type="term" value="F:carboxylic ester hydrolase activity"/>
    <property type="evidence" value="ECO:0007669"/>
    <property type="project" value="UniProtKB-KW"/>
</dbReference>
<evidence type="ECO:0000256" key="1">
    <source>
        <dbReference type="ARBA" id="ARBA00005964"/>
    </source>
</evidence>
<organism evidence="6 7">
    <name type="scientific">Acrobeloides nanus</name>
    <dbReference type="NCBI Taxonomy" id="290746"/>
    <lineage>
        <taxon>Eukaryota</taxon>
        <taxon>Metazoa</taxon>
        <taxon>Ecdysozoa</taxon>
        <taxon>Nematoda</taxon>
        <taxon>Chromadorea</taxon>
        <taxon>Rhabditida</taxon>
        <taxon>Tylenchina</taxon>
        <taxon>Cephalobomorpha</taxon>
        <taxon>Cephaloboidea</taxon>
        <taxon>Cephalobidae</taxon>
        <taxon>Acrobeloides</taxon>
    </lineage>
</organism>
<dbReference type="Gene3D" id="3.40.50.1820">
    <property type="entry name" value="alpha/beta hydrolase"/>
    <property type="match status" value="3"/>
</dbReference>
<dbReference type="InterPro" id="IPR019819">
    <property type="entry name" value="Carboxylesterase_B_CS"/>
</dbReference>
<dbReference type="InterPro" id="IPR002018">
    <property type="entry name" value="CarbesteraseB"/>
</dbReference>
<proteinExistence type="inferred from homology"/>
<keyword evidence="3 4" id="KW-0378">Hydrolase</keyword>
<accession>A0A914EH40</accession>
<evidence type="ECO:0000259" key="5">
    <source>
        <dbReference type="Pfam" id="PF00135"/>
    </source>
</evidence>
<dbReference type="Proteomes" id="UP000887540">
    <property type="component" value="Unplaced"/>
</dbReference>
<evidence type="ECO:0000256" key="3">
    <source>
        <dbReference type="ARBA" id="ARBA00022801"/>
    </source>
</evidence>
<dbReference type="AlphaFoldDB" id="A0A914EH40"/>
<sequence>FTQDQWNSGNYSLLRNCLYNFDVIEGLKVEREVFGIDGSIGNTVCWTMVQDNYFFPGIPKTLYKNRVNKPIITGTNRDEWALFEVVENIYLDPRTANDDHLSWLKFVINVGTAWFFTGFTAQDVELYLRNNNSNVFVYEFTYSTENFENTGYHPVEHGSELNWVFMNGWNENNTNVADIQLANFFGESWTNFAKTGNPSTDNSWRPVTSTGLRQLEYYEINPNGGMRSDYRTLDRIQFNRKPQNLTQFPENPYNATFHRPECPQGTSNSNEDCLYVNIYSPNVNSTIKYPVMIWIHGGGYMSGNNRIDIPGTVRNFVSREVVVVSIQYRLGFLGFFTTFSEDFPPNLGMLDQVEAFRFVQQEISNFGGDPSRVTIWGESAGGASVSAHSYSPLSKEVVESIYLDPRTTNDDHLSWLKFVINVGTAWFFTGFTAQDVELYLRNNNSNVFVYEFTYSKENFENTGYHPVQHGSELNWVFMGGWKENNTNVTEIQLANFFGESWTNFAKTGNPSTDNSWRPVTSTGLRQLEYYEINPNGGMRSGYRTLDRIQFNR</sequence>
<name>A0A914EH40_9BILA</name>
<evidence type="ECO:0000256" key="2">
    <source>
        <dbReference type="ARBA" id="ARBA00022487"/>
    </source>
</evidence>
<dbReference type="WBParaSite" id="ACRNAN_scaffold8056.g28961.t1">
    <property type="protein sequence ID" value="ACRNAN_scaffold8056.g28961.t1"/>
    <property type="gene ID" value="ACRNAN_scaffold8056.g28961"/>
</dbReference>
<protein>
    <recommendedName>
        <fullName evidence="4">Carboxylic ester hydrolase</fullName>
        <ecNumber evidence="4">3.1.1.-</ecNumber>
    </recommendedName>
</protein>
<feature type="domain" description="Carboxylesterase type B" evidence="5">
    <location>
        <begin position="240"/>
        <end position="398"/>
    </location>
</feature>
<dbReference type="SUPFAM" id="SSF53474">
    <property type="entry name" value="alpha/beta-Hydrolases"/>
    <property type="match status" value="2"/>
</dbReference>
<evidence type="ECO:0000256" key="4">
    <source>
        <dbReference type="RuleBase" id="RU361235"/>
    </source>
</evidence>
<evidence type="ECO:0000313" key="6">
    <source>
        <dbReference type="Proteomes" id="UP000887540"/>
    </source>
</evidence>
<dbReference type="EC" id="3.1.1.-" evidence="4"/>
<feature type="domain" description="Carboxylesterase type B" evidence="5">
    <location>
        <begin position="409"/>
        <end position="544"/>
    </location>
</feature>
<dbReference type="PANTHER" id="PTHR11559">
    <property type="entry name" value="CARBOXYLESTERASE"/>
    <property type="match status" value="1"/>
</dbReference>
<dbReference type="InterPro" id="IPR050309">
    <property type="entry name" value="Type-B_Carboxylest/Lipase"/>
</dbReference>
<comment type="similarity">
    <text evidence="1 4">Belongs to the type-B carboxylesterase/lipase family.</text>
</comment>
<reference evidence="7" key="1">
    <citation type="submission" date="2022-11" db="UniProtKB">
        <authorList>
            <consortium name="WormBaseParasite"/>
        </authorList>
    </citation>
    <scope>IDENTIFICATION</scope>
</reference>
<dbReference type="PROSITE" id="PS00122">
    <property type="entry name" value="CARBOXYLESTERASE_B_1"/>
    <property type="match status" value="1"/>
</dbReference>
<keyword evidence="2" id="KW-0719">Serine esterase</keyword>
<evidence type="ECO:0000313" key="7">
    <source>
        <dbReference type="WBParaSite" id="ACRNAN_scaffold8056.g28961.t1"/>
    </source>
</evidence>
<dbReference type="PROSITE" id="PS00941">
    <property type="entry name" value="CARBOXYLESTERASE_B_2"/>
    <property type="match status" value="1"/>
</dbReference>
<dbReference type="InterPro" id="IPR019826">
    <property type="entry name" value="Carboxylesterase_B_AS"/>
</dbReference>
<dbReference type="Pfam" id="PF00135">
    <property type="entry name" value="COesterase"/>
    <property type="match status" value="3"/>
</dbReference>
<dbReference type="InterPro" id="IPR029058">
    <property type="entry name" value="AB_hydrolase_fold"/>
</dbReference>
<keyword evidence="6" id="KW-1185">Reference proteome</keyword>